<evidence type="ECO:0000259" key="1">
    <source>
        <dbReference type="Pfam" id="PF04266"/>
    </source>
</evidence>
<organism evidence="2 3">
    <name type="scientific">Novosphingobium colocasiae</name>
    <dbReference type="NCBI Taxonomy" id="1256513"/>
    <lineage>
        <taxon>Bacteria</taxon>
        <taxon>Pseudomonadati</taxon>
        <taxon>Pseudomonadota</taxon>
        <taxon>Alphaproteobacteria</taxon>
        <taxon>Sphingomonadales</taxon>
        <taxon>Sphingomonadaceae</taxon>
        <taxon>Novosphingobium</taxon>
    </lineage>
</organism>
<dbReference type="InterPro" id="IPR015947">
    <property type="entry name" value="PUA-like_sf"/>
</dbReference>
<dbReference type="EMBL" id="BMZA01000004">
    <property type="protein sequence ID" value="GGZ02449.1"/>
    <property type="molecule type" value="Genomic_DNA"/>
</dbReference>
<dbReference type="AlphaFoldDB" id="A0A918PE04"/>
<sequence length="172" mass="19257">MKALTLWQPWASLVIAGAKPYEFRSWRPPASLIGQRIVIHAAARKVDREEACWLWTLLMDRHHSEQERIAAAETCLHADIAIPILERGFMDGLEPLPLAAALGTAIVGEPRLGTRIAEEFGVPRANDSDRDSHANLGWPMLDIEPWPEPIPMRGKQGLWNWPDPADFIGDLS</sequence>
<keyword evidence="3" id="KW-1185">Reference proteome</keyword>
<dbReference type="RefSeq" id="WP_189620733.1">
    <property type="nucleotide sequence ID" value="NZ_BMZA01000004.1"/>
</dbReference>
<proteinExistence type="predicted"/>
<dbReference type="Proteomes" id="UP000648075">
    <property type="component" value="Unassembled WGS sequence"/>
</dbReference>
<name>A0A918PE04_9SPHN</name>
<dbReference type="Pfam" id="PF04266">
    <property type="entry name" value="ASCH"/>
    <property type="match status" value="1"/>
</dbReference>
<dbReference type="InterPro" id="IPR007374">
    <property type="entry name" value="ASCH_domain"/>
</dbReference>
<protein>
    <recommendedName>
        <fullName evidence="1">ASCH domain-containing protein</fullName>
    </recommendedName>
</protein>
<evidence type="ECO:0000313" key="3">
    <source>
        <dbReference type="Proteomes" id="UP000648075"/>
    </source>
</evidence>
<evidence type="ECO:0000313" key="2">
    <source>
        <dbReference type="EMBL" id="GGZ02449.1"/>
    </source>
</evidence>
<reference evidence="2" key="2">
    <citation type="submission" date="2020-09" db="EMBL/GenBank/DDBJ databases">
        <authorList>
            <person name="Sun Q."/>
            <person name="Kim S."/>
        </authorList>
    </citation>
    <scope>NUCLEOTIDE SEQUENCE</scope>
    <source>
        <strain evidence="2">KCTC 32255</strain>
    </source>
</reference>
<comment type="caution">
    <text evidence="2">The sequence shown here is derived from an EMBL/GenBank/DDBJ whole genome shotgun (WGS) entry which is preliminary data.</text>
</comment>
<dbReference type="Gene3D" id="2.30.130.30">
    <property type="entry name" value="Hypothetical protein"/>
    <property type="match status" value="1"/>
</dbReference>
<accession>A0A918PE04</accession>
<feature type="domain" description="ASCH" evidence="1">
    <location>
        <begin position="4"/>
        <end position="45"/>
    </location>
</feature>
<reference evidence="2" key="1">
    <citation type="journal article" date="2014" name="Int. J. Syst. Evol. Microbiol.">
        <title>Complete genome sequence of Corynebacterium casei LMG S-19264T (=DSM 44701T), isolated from a smear-ripened cheese.</title>
        <authorList>
            <consortium name="US DOE Joint Genome Institute (JGI-PGF)"/>
            <person name="Walter F."/>
            <person name="Albersmeier A."/>
            <person name="Kalinowski J."/>
            <person name="Ruckert C."/>
        </authorList>
    </citation>
    <scope>NUCLEOTIDE SEQUENCE</scope>
    <source>
        <strain evidence="2">KCTC 32255</strain>
    </source>
</reference>
<gene>
    <name evidence="2" type="ORF">GCM10011614_16890</name>
</gene>
<dbReference type="SUPFAM" id="SSF88697">
    <property type="entry name" value="PUA domain-like"/>
    <property type="match status" value="1"/>
</dbReference>